<keyword evidence="8" id="KW-0547">Nucleotide-binding</keyword>
<feature type="transmembrane region" description="Helical" evidence="12">
    <location>
        <begin position="12"/>
        <end position="34"/>
    </location>
</feature>
<dbReference type="InterPro" id="IPR026050">
    <property type="entry name" value="C1GALT1/C1GALT1_chp1"/>
</dbReference>
<sequence length="305" mass="34403">MSGRPRKEMMVLVVMVMMVIVMVGYILPHLYYAVLSGPPSPPPPPTPQGHFKISRTNDNNNSGGGACSKVYFLTSEQQDSRLENVIVSKYSRYDDLWGKVLDGFHSLDPNSSQWFVKADDDTYLVRHNLVALLSGLDAAETHYIGLPLVYSPKDGKPIEFNSGGAGYVLSHSTLRLLQQTTTNKNNIHECQYPGYTSYEDVNMGVCMKALGVAVTDTRDTLGRSRFLPYPPRQLLNSNLEGKSEYAWLQTLSKYPFHFGPEYLSDQAISFHQIRQPVDLYLIHFLIHDLHLLTSVDSRPFHHLPN</sequence>
<dbReference type="Pfam" id="PF02434">
    <property type="entry name" value="Fringe"/>
    <property type="match status" value="1"/>
</dbReference>
<evidence type="ECO:0000256" key="12">
    <source>
        <dbReference type="SAM" id="Phobius"/>
    </source>
</evidence>
<dbReference type="EMBL" id="JAWQEG010003737">
    <property type="protein sequence ID" value="KAK3864702.1"/>
    <property type="molecule type" value="Genomic_DNA"/>
</dbReference>
<dbReference type="GO" id="GO:0000166">
    <property type="term" value="F:nucleotide binding"/>
    <property type="evidence" value="ECO:0007669"/>
    <property type="project" value="UniProtKB-KW"/>
</dbReference>
<keyword evidence="5" id="KW-0328">Glycosyltransferase</keyword>
<dbReference type="PANTHER" id="PTHR23033">
    <property type="entry name" value="BETA1,3-GALACTOSYLTRANSFERASE"/>
    <property type="match status" value="1"/>
</dbReference>
<evidence type="ECO:0000313" key="14">
    <source>
        <dbReference type="EMBL" id="KAK3864702.1"/>
    </source>
</evidence>
<dbReference type="EC" id="2.4.1.122" evidence="4"/>
<name>A0AAE1EZX6_PETCI</name>
<keyword evidence="6" id="KW-0808">Transferase</keyword>
<comment type="pathway">
    <text evidence="2">Protein modification; protein glycosylation.</text>
</comment>
<evidence type="ECO:0000256" key="4">
    <source>
        <dbReference type="ARBA" id="ARBA00012557"/>
    </source>
</evidence>
<dbReference type="Proteomes" id="UP001286313">
    <property type="component" value="Unassembled WGS sequence"/>
</dbReference>
<keyword evidence="15" id="KW-1185">Reference proteome</keyword>
<evidence type="ECO:0000256" key="9">
    <source>
        <dbReference type="ARBA" id="ARBA00022968"/>
    </source>
</evidence>
<protein>
    <recommendedName>
        <fullName evidence="4">N-acetylgalactosaminide beta-1,3-galactosyltransferase</fullName>
        <ecNumber evidence="4">2.4.1.122</ecNumber>
    </recommendedName>
</protein>
<keyword evidence="11 12" id="KW-0472">Membrane</keyword>
<evidence type="ECO:0000256" key="2">
    <source>
        <dbReference type="ARBA" id="ARBA00004922"/>
    </source>
</evidence>
<gene>
    <name evidence="14" type="ORF">Pcinc_029632</name>
</gene>
<evidence type="ECO:0000256" key="5">
    <source>
        <dbReference type="ARBA" id="ARBA00022676"/>
    </source>
</evidence>
<evidence type="ECO:0000256" key="8">
    <source>
        <dbReference type="ARBA" id="ARBA00022741"/>
    </source>
</evidence>
<evidence type="ECO:0000256" key="11">
    <source>
        <dbReference type="ARBA" id="ARBA00023136"/>
    </source>
</evidence>
<comment type="subcellular location">
    <subcellularLocation>
        <location evidence="1">Membrane</location>
        <topology evidence="1">Single-pass type II membrane protein</topology>
    </subcellularLocation>
</comment>
<keyword evidence="7 12" id="KW-0812">Transmembrane</keyword>
<reference evidence="14" key="1">
    <citation type="submission" date="2023-10" db="EMBL/GenBank/DDBJ databases">
        <title>Genome assemblies of two species of porcelain crab, Petrolisthes cinctipes and Petrolisthes manimaculis (Anomura: Porcellanidae).</title>
        <authorList>
            <person name="Angst P."/>
        </authorList>
    </citation>
    <scope>NUCLEOTIDE SEQUENCE</scope>
    <source>
        <strain evidence="14">PB745_01</strain>
        <tissue evidence="14">Gill</tissue>
    </source>
</reference>
<organism evidence="14 15">
    <name type="scientific">Petrolisthes cinctipes</name>
    <name type="common">Flat porcelain crab</name>
    <dbReference type="NCBI Taxonomy" id="88211"/>
    <lineage>
        <taxon>Eukaryota</taxon>
        <taxon>Metazoa</taxon>
        <taxon>Ecdysozoa</taxon>
        <taxon>Arthropoda</taxon>
        <taxon>Crustacea</taxon>
        <taxon>Multicrustacea</taxon>
        <taxon>Malacostraca</taxon>
        <taxon>Eumalacostraca</taxon>
        <taxon>Eucarida</taxon>
        <taxon>Decapoda</taxon>
        <taxon>Pleocyemata</taxon>
        <taxon>Anomura</taxon>
        <taxon>Galatheoidea</taxon>
        <taxon>Porcellanidae</taxon>
        <taxon>Petrolisthes</taxon>
    </lineage>
</organism>
<comment type="similarity">
    <text evidence="3">Belongs to the glycosyltransferase 31 family. Beta3-Gal-T subfamily.</text>
</comment>
<feature type="domain" description="Fringe-like glycosyltransferase" evidence="13">
    <location>
        <begin position="110"/>
        <end position="217"/>
    </location>
</feature>
<evidence type="ECO:0000256" key="7">
    <source>
        <dbReference type="ARBA" id="ARBA00022692"/>
    </source>
</evidence>
<evidence type="ECO:0000313" key="15">
    <source>
        <dbReference type="Proteomes" id="UP001286313"/>
    </source>
</evidence>
<keyword evidence="9" id="KW-0735">Signal-anchor</keyword>
<proteinExistence type="inferred from homology"/>
<dbReference type="PANTHER" id="PTHR23033:SF14">
    <property type="entry name" value="GLYCOPROTEIN-N-ACETYLGALACTOSAMINE 3-BETA-GALACTOSYLTRANSFERASE 1-RELATED"/>
    <property type="match status" value="1"/>
</dbReference>
<evidence type="ECO:0000256" key="10">
    <source>
        <dbReference type="ARBA" id="ARBA00022989"/>
    </source>
</evidence>
<keyword evidence="10 12" id="KW-1133">Transmembrane helix</keyword>
<evidence type="ECO:0000256" key="6">
    <source>
        <dbReference type="ARBA" id="ARBA00022679"/>
    </source>
</evidence>
<dbReference type="Gene3D" id="3.90.550.50">
    <property type="match status" value="1"/>
</dbReference>
<accession>A0AAE1EZX6</accession>
<evidence type="ECO:0000256" key="3">
    <source>
        <dbReference type="ARBA" id="ARBA00006462"/>
    </source>
</evidence>
<evidence type="ECO:0000259" key="13">
    <source>
        <dbReference type="Pfam" id="PF02434"/>
    </source>
</evidence>
<comment type="caution">
    <text evidence="14">The sequence shown here is derived from an EMBL/GenBank/DDBJ whole genome shotgun (WGS) entry which is preliminary data.</text>
</comment>
<evidence type="ECO:0000256" key="1">
    <source>
        <dbReference type="ARBA" id="ARBA00004606"/>
    </source>
</evidence>
<dbReference type="GO" id="GO:0016263">
    <property type="term" value="F:glycoprotein-N-acetylgalactosamine 3-beta-galactosyltransferase activity"/>
    <property type="evidence" value="ECO:0007669"/>
    <property type="project" value="UniProtKB-EC"/>
</dbReference>
<dbReference type="AlphaFoldDB" id="A0AAE1EZX6"/>
<dbReference type="GO" id="GO:0016020">
    <property type="term" value="C:membrane"/>
    <property type="evidence" value="ECO:0007669"/>
    <property type="project" value="UniProtKB-SubCell"/>
</dbReference>
<dbReference type="InterPro" id="IPR003378">
    <property type="entry name" value="Fringe-like_glycosylTrfase"/>
</dbReference>